<dbReference type="OrthoDB" id="9803781at2"/>
<dbReference type="RefSeq" id="WP_105064503.1">
    <property type="nucleotide sequence ID" value="NZ_BSOU01000014.1"/>
</dbReference>
<dbReference type="InterPro" id="IPR033399">
    <property type="entry name" value="TP_0789-like"/>
</dbReference>
<dbReference type="EMBL" id="BSOU01000014">
    <property type="protein sequence ID" value="GLR76779.1"/>
    <property type="molecule type" value="Genomic_DNA"/>
</dbReference>
<feature type="domain" description="Uncharacterized protein TP-0789" evidence="2">
    <location>
        <begin position="85"/>
        <end position="261"/>
    </location>
</feature>
<dbReference type="CDD" id="cd16329">
    <property type="entry name" value="LolA_like"/>
    <property type="match status" value="1"/>
</dbReference>
<dbReference type="Proteomes" id="UP001156660">
    <property type="component" value="Unassembled WGS sequence"/>
</dbReference>
<dbReference type="EMBL" id="MSCP01000005">
    <property type="protein sequence ID" value="PQJ83582.1"/>
    <property type="molecule type" value="Genomic_DNA"/>
</dbReference>
<evidence type="ECO:0000256" key="1">
    <source>
        <dbReference type="SAM" id="SignalP"/>
    </source>
</evidence>
<sequence>MKFKQSKSVLLLAITAYLSIFSNIAISDDTSEYSLNAEEVMNLSREYQRGLTNSMSTVTMTIKTRDSQIIRIMEQYILESEDAGNKTINVFSQPTDVKGVSVLTHTAMDGNDQQWLFLPSINRTKRISSSNRDSSFVGSDFAFEDLSSLELSKYEFNKASAVEIAGQKLIKVAYKPKYNGSGYSHIETYLDDSNYQPKFNKYFNSRGEHSKTLYFNDYVSYSETGAWRPHVLKMEDHIKNSETEIVFEEFTTSATNKNSFRPSLFNRVQ</sequence>
<reference evidence="3" key="4">
    <citation type="submission" date="2023-01" db="EMBL/GenBank/DDBJ databases">
        <title>Draft genome sequence of Aliivibrio sifiae strain NBRC 105001.</title>
        <authorList>
            <person name="Sun Q."/>
            <person name="Mori K."/>
        </authorList>
    </citation>
    <scope>NUCLEOTIDE SEQUENCE</scope>
    <source>
        <strain evidence="3">NBRC 105001</strain>
    </source>
</reference>
<evidence type="ECO:0000313" key="6">
    <source>
        <dbReference type="Proteomes" id="UP001156660"/>
    </source>
</evidence>
<reference evidence="3" key="1">
    <citation type="journal article" date="2014" name="Int. J. Syst. Evol. Microbiol.">
        <title>Complete genome of a new Firmicutes species belonging to the dominant human colonic microbiota ('Ruminococcus bicirculans') reveals two chromosomes and a selective capacity to utilize plant glucans.</title>
        <authorList>
            <consortium name="NISC Comparative Sequencing Program"/>
            <person name="Wegmann U."/>
            <person name="Louis P."/>
            <person name="Goesmann A."/>
            <person name="Henrissat B."/>
            <person name="Duncan S.H."/>
            <person name="Flint H.J."/>
        </authorList>
    </citation>
    <scope>NUCLEOTIDE SEQUENCE</scope>
    <source>
        <strain evidence="3">NBRC 105001</strain>
    </source>
</reference>
<feature type="chain" id="PRO_5015491107" evidence="1">
    <location>
        <begin position="28"/>
        <end position="269"/>
    </location>
</feature>
<feature type="signal peptide" evidence="1">
    <location>
        <begin position="1"/>
        <end position="27"/>
    </location>
</feature>
<name>A0A2S7X1T9_9GAMM</name>
<dbReference type="Pfam" id="PF17131">
    <property type="entry name" value="LolA_like"/>
    <property type="match status" value="1"/>
</dbReference>
<organism evidence="4 5">
    <name type="scientific">Aliivibrio sifiae</name>
    <dbReference type="NCBI Taxonomy" id="566293"/>
    <lineage>
        <taxon>Bacteria</taxon>
        <taxon>Pseudomonadati</taxon>
        <taxon>Pseudomonadota</taxon>
        <taxon>Gammaproteobacteria</taxon>
        <taxon>Vibrionales</taxon>
        <taxon>Vibrionaceae</taxon>
        <taxon>Aliivibrio</taxon>
    </lineage>
</organism>
<evidence type="ECO:0000313" key="5">
    <source>
        <dbReference type="Proteomes" id="UP000239273"/>
    </source>
</evidence>
<evidence type="ECO:0000313" key="3">
    <source>
        <dbReference type="EMBL" id="GLR76779.1"/>
    </source>
</evidence>
<comment type="caution">
    <text evidence="4">The sequence shown here is derived from an EMBL/GenBank/DDBJ whole genome shotgun (WGS) entry which is preliminary data.</text>
</comment>
<protein>
    <submittedName>
        <fullName evidence="3">Membrane protein</fullName>
    </submittedName>
</protein>
<keyword evidence="1" id="KW-0732">Signal</keyword>
<proteinExistence type="predicted"/>
<dbReference type="Proteomes" id="UP000239273">
    <property type="component" value="Unassembled WGS sequence"/>
</dbReference>
<reference evidence="4 5" key="2">
    <citation type="submission" date="2016-12" db="EMBL/GenBank/DDBJ databases">
        <title>Diversity of luminous bacteria.</title>
        <authorList>
            <person name="Yoshizawa S."/>
            <person name="Kogure K."/>
        </authorList>
    </citation>
    <scope>NUCLEOTIDE SEQUENCE [LARGE SCALE GENOMIC DNA]</scope>
    <source>
        <strain evidence="4 5">NBRC 105001</strain>
    </source>
</reference>
<evidence type="ECO:0000313" key="4">
    <source>
        <dbReference type="EMBL" id="PQJ83582.1"/>
    </source>
</evidence>
<accession>A0A2S7X1T9</accession>
<evidence type="ECO:0000259" key="2">
    <source>
        <dbReference type="Pfam" id="PF17131"/>
    </source>
</evidence>
<dbReference type="AlphaFoldDB" id="A0A2S7X1T9"/>
<gene>
    <name evidence="4" type="ORF">BTO23_20810</name>
    <name evidence="3" type="ORF">GCM10007855_36540</name>
</gene>
<dbReference type="Gene3D" id="2.50.20.10">
    <property type="entry name" value="Lipoprotein localisation LolA/LolB/LppX"/>
    <property type="match status" value="1"/>
</dbReference>
<reference evidence="6" key="3">
    <citation type="journal article" date="2019" name="Int. J. Syst. Evol. Microbiol.">
        <title>The Global Catalogue of Microorganisms (GCM) 10K type strain sequencing project: providing services to taxonomists for standard genome sequencing and annotation.</title>
        <authorList>
            <consortium name="The Broad Institute Genomics Platform"/>
            <consortium name="The Broad Institute Genome Sequencing Center for Infectious Disease"/>
            <person name="Wu L."/>
            <person name="Ma J."/>
        </authorList>
    </citation>
    <scope>NUCLEOTIDE SEQUENCE [LARGE SCALE GENOMIC DNA]</scope>
    <source>
        <strain evidence="6">NBRC 105001</strain>
    </source>
</reference>
<keyword evidence="6" id="KW-1185">Reference proteome</keyword>